<dbReference type="EMBL" id="JACASF010000018">
    <property type="protein sequence ID" value="KAF6420345.1"/>
    <property type="molecule type" value="Genomic_DNA"/>
</dbReference>
<accession>A0A7J8DBC7</accession>
<evidence type="ECO:0000313" key="2">
    <source>
        <dbReference type="Proteomes" id="UP000550707"/>
    </source>
</evidence>
<gene>
    <name evidence="1" type="ORF">HJG59_005166</name>
</gene>
<dbReference type="Proteomes" id="UP000550707">
    <property type="component" value="Unassembled WGS sequence"/>
</dbReference>
<sequence>MSWCVPFGQWSASEICVPTKWLICSRQPRESAPWWRSISRGLLLPLLCRMAPKPDRL</sequence>
<reference evidence="1 2" key="1">
    <citation type="journal article" date="2020" name="Nature">
        <title>Six reference-quality genomes reveal evolution of bat adaptations.</title>
        <authorList>
            <person name="Jebb D."/>
            <person name="Huang Z."/>
            <person name="Pippel M."/>
            <person name="Hughes G.M."/>
            <person name="Lavrichenko K."/>
            <person name="Devanna P."/>
            <person name="Winkler S."/>
            <person name="Jermiin L.S."/>
            <person name="Skirmuntt E.C."/>
            <person name="Katzourakis A."/>
            <person name="Burkitt-Gray L."/>
            <person name="Ray D.A."/>
            <person name="Sullivan K.A.M."/>
            <person name="Roscito J.G."/>
            <person name="Kirilenko B.M."/>
            <person name="Davalos L.M."/>
            <person name="Corthals A.P."/>
            <person name="Power M.L."/>
            <person name="Jones G."/>
            <person name="Ransome R.D."/>
            <person name="Dechmann D.K.N."/>
            <person name="Locatelli A.G."/>
            <person name="Puechmaille S.J."/>
            <person name="Fedrigo O."/>
            <person name="Jarvis E.D."/>
            <person name="Hiller M."/>
            <person name="Vernes S.C."/>
            <person name="Myers E.W."/>
            <person name="Teeling E.C."/>
        </authorList>
    </citation>
    <scope>NUCLEOTIDE SEQUENCE [LARGE SCALE GENOMIC DNA]</scope>
    <source>
        <strain evidence="1">MMolMol1</strain>
        <tissue evidence="1">Muscle</tissue>
    </source>
</reference>
<keyword evidence="2" id="KW-1185">Reference proteome</keyword>
<protein>
    <submittedName>
        <fullName evidence="1">Fragile histidine triad diadenosine triphosphatase</fullName>
    </submittedName>
</protein>
<evidence type="ECO:0000313" key="1">
    <source>
        <dbReference type="EMBL" id="KAF6420345.1"/>
    </source>
</evidence>
<proteinExistence type="predicted"/>
<name>A0A7J8DBC7_MOLMO</name>
<comment type="caution">
    <text evidence="1">The sequence shown here is derived from an EMBL/GenBank/DDBJ whole genome shotgun (WGS) entry which is preliminary data.</text>
</comment>
<dbReference type="AlphaFoldDB" id="A0A7J8DBC7"/>
<organism evidence="1 2">
    <name type="scientific">Molossus molossus</name>
    <name type="common">Pallas' mastiff bat</name>
    <name type="synonym">Vespertilio molossus</name>
    <dbReference type="NCBI Taxonomy" id="27622"/>
    <lineage>
        <taxon>Eukaryota</taxon>
        <taxon>Metazoa</taxon>
        <taxon>Chordata</taxon>
        <taxon>Craniata</taxon>
        <taxon>Vertebrata</taxon>
        <taxon>Euteleostomi</taxon>
        <taxon>Mammalia</taxon>
        <taxon>Eutheria</taxon>
        <taxon>Laurasiatheria</taxon>
        <taxon>Chiroptera</taxon>
        <taxon>Yangochiroptera</taxon>
        <taxon>Molossidae</taxon>
        <taxon>Molossus</taxon>
    </lineage>
</organism>